<dbReference type="EMBL" id="JZYX01000016">
    <property type="protein sequence ID" value="KJN27894.1"/>
    <property type="molecule type" value="Genomic_DNA"/>
</dbReference>
<comment type="caution">
    <text evidence="1">The sequence shown here is derived from an EMBL/GenBank/DDBJ whole genome shotgun (WGS) entry which is preliminary data.</text>
</comment>
<evidence type="ECO:0008006" key="3">
    <source>
        <dbReference type="Google" id="ProtNLM"/>
    </source>
</evidence>
<name>A0A0F1B3J0_9ENTR</name>
<evidence type="ECO:0000313" key="2">
    <source>
        <dbReference type="Proteomes" id="UP000033352"/>
    </source>
</evidence>
<protein>
    <recommendedName>
        <fullName evidence="3">Transposase</fullName>
    </recommendedName>
</protein>
<organism evidence="1 2">
    <name type="scientific">Enterobacter sichuanensis</name>
    <dbReference type="NCBI Taxonomy" id="2071710"/>
    <lineage>
        <taxon>Bacteria</taxon>
        <taxon>Pseudomonadati</taxon>
        <taxon>Pseudomonadota</taxon>
        <taxon>Gammaproteobacteria</taxon>
        <taxon>Enterobacterales</taxon>
        <taxon>Enterobacteriaceae</taxon>
        <taxon>Enterobacter</taxon>
        <taxon>Enterobacter cloacae complex</taxon>
    </lineage>
</organism>
<dbReference type="Proteomes" id="UP000033352">
    <property type="component" value="Unassembled WGS sequence"/>
</dbReference>
<gene>
    <name evidence="1" type="ORF">SS37_09385</name>
</gene>
<reference evidence="1 2" key="1">
    <citation type="submission" date="2015-03" db="EMBL/GenBank/DDBJ databases">
        <authorList>
            <person name="McCorrison J."/>
            <person name="Sanka R."/>
            <person name="Adams M."/>
            <person name="Brinkac L."/>
            <person name="Nierman W."/>
            <person name="Sutton G."/>
            <person name="Nelson K."/>
            <person name="Kiedrowski L."/>
            <person name="Guerrero D."/>
            <person name="Bonomo R."/>
        </authorList>
    </citation>
    <scope>NUCLEOTIDE SEQUENCE [LARGE SCALE GENOMIC DNA]</scope>
    <source>
        <strain evidence="1 2">35699</strain>
    </source>
</reference>
<proteinExistence type="predicted"/>
<accession>A0A0F1B3J0</accession>
<sequence length="71" mass="8622">MVVFIEKRRIIEIVIAVLRQPIGMYLIKEFSQLRLFGGVVTQRYLMKWKQTLCRIERVILFQRKVHPYQIS</sequence>
<evidence type="ECO:0000313" key="1">
    <source>
        <dbReference type="EMBL" id="KJN27894.1"/>
    </source>
</evidence>
<dbReference type="AlphaFoldDB" id="A0A0F1B3J0"/>